<feature type="transmembrane region" description="Helical" evidence="2">
    <location>
        <begin position="35"/>
        <end position="57"/>
    </location>
</feature>
<feature type="region of interest" description="Disordered" evidence="1">
    <location>
        <begin position="483"/>
        <end position="506"/>
    </location>
</feature>
<name>A0AAP5M4B7_9CYAN</name>
<organism evidence="4 5">
    <name type="scientific">Aetokthonos hydrillicola Thurmond2011</name>
    <dbReference type="NCBI Taxonomy" id="2712845"/>
    <lineage>
        <taxon>Bacteria</taxon>
        <taxon>Bacillati</taxon>
        <taxon>Cyanobacteriota</taxon>
        <taxon>Cyanophyceae</taxon>
        <taxon>Nostocales</taxon>
        <taxon>Hapalosiphonaceae</taxon>
        <taxon>Aetokthonos</taxon>
    </lineage>
</organism>
<keyword evidence="2" id="KW-1133">Transmembrane helix</keyword>
<evidence type="ECO:0000313" key="4">
    <source>
        <dbReference type="EMBL" id="MDR9894726.1"/>
    </source>
</evidence>
<accession>A0AAP5M4B7</accession>
<reference evidence="5" key="1">
    <citation type="journal article" date="2021" name="Science">
        <title>Hunting the eagle killer: A cyanobacterial neurotoxin causes vacuolar myelinopathy.</title>
        <authorList>
            <person name="Breinlinger S."/>
            <person name="Phillips T.J."/>
            <person name="Haram B.N."/>
            <person name="Mares J."/>
            <person name="Martinez Yerena J.A."/>
            <person name="Hrouzek P."/>
            <person name="Sobotka R."/>
            <person name="Henderson W.M."/>
            <person name="Schmieder P."/>
            <person name="Williams S.M."/>
            <person name="Lauderdale J.D."/>
            <person name="Wilde H.D."/>
            <person name="Gerrin W."/>
            <person name="Kust A."/>
            <person name="Washington J.W."/>
            <person name="Wagner C."/>
            <person name="Geier B."/>
            <person name="Liebeke M."/>
            <person name="Enke H."/>
            <person name="Niedermeyer T.H.J."/>
            <person name="Wilde S.B."/>
        </authorList>
    </citation>
    <scope>NUCLEOTIDE SEQUENCE [LARGE SCALE GENOMIC DNA]</scope>
    <source>
        <strain evidence="5">Thurmond2011</strain>
    </source>
</reference>
<proteinExistence type="predicted"/>
<dbReference type="RefSeq" id="WP_208339749.1">
    <property type="nucleotide sequence ID" value="NZ_CAWQFN010000563.1"/>
</dbReference>
<sequence length="506" mass="55709">MDAHFLKNVYVVLSVKIYAMLGQARKNFRRKITNISAILPLMFLVYGTPAFAGNYYVSIKGSDQGKGTQSSPWRSVNKALSTVPADQQNTIRVGAGTFDLGGKVSVPSGVNLVGSGVGTTTILGELNLIKAKNLSIRGIKFSGKNYQYKMGILVRKSDGLELHNLEFNAYADQAINIERVSDSKIENIIITDSSYNKRVQGGGGRQTSAISMGNLTNFEFNNIKIDTRKRGGQGIGSTNDAWSPDKPWESPPGILTNVKFSNLDIKVDQWNAWGSGWTPQMALELWHHTCNNCEIANSSFNSTVSLATDNSTRIHVHHNLWYGPNNPFYACEVNSDNTEFNNNYIRGGTYPLAMFGKEGKNNLNVHHNIFEKTGTPILVGNFRGKMNNFKFVNNTVYINSATRLFNFEQGETPNQQIRNNIFYSSVGNIGNLLGASVGVDNNVFFNIKPVGSRAKTFDPKFRLSGSLPSSYYRPNSGSQAINFGAIQEGSPSSRVRRSSTGTGQER</sequence>
<keyword evidence="5" id="KW-1185">Reference proteome</keyword>
<dbReference type="SUPFAM" id="SSF51126">
    <property type="entry name" value="Pectin lyase-like"/>
    <property type="match status" value="2"/>
</dbReference>
<evidence type="ECO:0000313" key="5">
    <source>
        <dbReference type="Proteomes" id="UP000667802"/>
    </source>
</evidence>
<comment type="caution">
    <text evidence="4">The sequence shown here is derived from an EMBL/GenBank/DDBJ whole genome shotgun (WGS) entry which is preliminary data.</text>
</comment>
<evidence type="ECO:0000259" key="3">
    <source>
        <dbReference type="Pfam" id="PF07602"/>
    </source>
</evidence>
<evidence type="ECO:0000256" key="2">
    <source>
        <dbReference type="SAM" id="Phobius"/>
    </source>
</evidence>
<dbReference type="InterPro" id="IPR012334">
    <property type="entry name" value="Pectin_lyas_fold"/>
</dbReference>
<dbReference type="InterPro" id="IPR011459">
    <property type="entry name" value="DUF1565"/>
</dbReference>
<dbReference type="EMBL" id="JAALHA020000003">
    <property type="protein sequence ID" value="MDR9894726.1"/>
    <property type="molecule type" value="Genomic_DNA"/>
</dbReference>
<dbReference type="Pfam" id="PF07602">
    <property type="entry name" value="DUF1565"/>
    <property type="match status" value="1"/>
</dbReference>
<feature type="domain" description="DUF1565" evidence="3">
    <location>
        <begin position="59"/>
        <end position="229"/>
    </location>
</feature>
<gene>
    <name evidence="4" type="ORF">G7B40_009105</name>
</gene>
<dbReference type="InterPro" id="IPR011050">
    <property type="entry name" value="Pectin_lyase_fold/virulence"/>
</dbReference>
<keyword evidence="2" id="KW-0812">Transmembrane</keyword>
<keyword evidence="2" id="KW-0472">Membrane</keyword>
<protein>
    <submittedName>
        <fullName evidence="4">DUF1565 domain-containing protein</fullName>
    </submittedName>
</protein>
<dbReference type="Gene3D" id="2.160.20.10">
    <property type="entry name" value="Single-stranded right-handed beta-helix, Pectin lyase-like"/>
    <property type="match status" value="1"/>
</dbReference>
<dbReference type="Proteomes" id="UP000667802">
    <property type="component" value="Unassembled WGS sequence"/>
</dbReference>
<dbReference type="AlphaFoldDB" id="A0AAP5M4B7"/>
<evidence type="ECO:0000256" key="1">
    <source>
        <dbReference type="SAM" id="MobiDB-lite"/>
    </source>
</evidence>